<dbReference type="SMART" id="SM00347">
    <property type="entry name" value="HTH_MARR"/>
    <property type="match status" value="1"/>
</dbReference>
<organism evidence="5 6">
    <name type="scientific">Marichromatium gracile</name>
    <name type="common">Chromatium gracile</name>
    <dbReference type="NCBI Taxonomy" id="1048"/>
    <lineage>
        <taxon>Bacteria</taxon>
        <taxon>Pseudomonadati</taxon>
        <taxon>Pseudomonadota</taxon>
        <taxon>Gammaproteobacteria</taxon>
        <taxon>Chromatiales</taxon>
        <taxon>Chromatiaceae</taxon>
        <taxon>Marichromatium</taxon>
    </lineage>
</organism>
<dbReference type="RefSeq" id="WP_132229939.1">
    <property type="nucleotide sequence ID" value="NZ_NRRH01000004.1"/>
</dbReference>
<dbReference type="InterPro" id="IPR036390">
    <property type="entry name" value="WH_DNA-bd_sf"/>
</dbReference>
<sequence>MDTPAHDSIDALIRHLLRLLNKLDRIEKQPIQVEDGLDLSTKEIHTVEAIGKRGTMNVTEVGTHFGITKGAASQRISRLVERGLVAKRAAAHSNKEFELSLTDLGWRAFRAHEHYHGRAKTELIERLAALPREQLDDVTVVLDIMEGVMNERLREQ</sequence>
<evidence type="ECO:0000259" key="4">
    <source>
        <dbReference type="PROSITE" id="PS50995"/>
    </source>
</evidence>
<accession>A0A4R4A8J5</accession>
<dbReference type="PANTHER" id="PTHR35790">
    <property type="entry name" value="HTH-TYPE TRANSCRIPTIONAL REGULATOR PCHR"/>
    <property type="match status" value="1"/>
</dbReference>
<dbReference type="PROSITE" id="PS50995">
    <property type="entry name" value="HTH_MARR_2"/>
    <property type="match status" value="1"/>
</dbReference>
<dbReference type="EMBL" id="SMDC01000007">
    <property type="protein sequence ID" value="TCW35183.1"/>
    <property type="molecule type" value="Genomic_DNA"/>
</dbReference>
<keyword evidence="3" id="KW-0804">Transcription</keyword>
<dbReference type="Pfam" id="PF12802">
    <property type="entry name" value="MarR_2"/>
    <property type="match status" value="1"/>
</dbReference>
<dbReference type="Gene3D" id="1.10.10.10">
    <property type="entry name" value="Winged helix-like DNA-binding domain superfamily/Winged helix DNA-binding domain"/>
    <property type="match status" value="1"/>
</dbReference>
<dbReference type="GO" id="GO:0003677">
    <property type="term" value="F:DNA binding"/>
    <property type="evidence" value="ECO:0007669"/>
    <property type="project" value="UniProtKB-KW"/>
</dbReference>
<feature type="domain" description="HTH marR-type" evidence="4">
    <location>
        <begin position="9"/>
        <end position="150"/>
    </location>
</feature>
<dbReference type="InterPro" id="IPR052067">
    <property type="entry name" value="Metal_resp_HTH_trans_reg"/>
</dbReference>
<keyword evidence="1" id="KW-0805">Transcription regulation</keyword>
<keyword evidence="2" id="KW-0238">DNA-binding</keyword>
<gene>
    <name evidence="5" type="ORF">EDC29_107126</name>
</gene>
<name>A0A4R4A8J5_MARGR</name>
<dbReference type="InterPro" id="IPR036388">
    <property type="entry name" value="WH-like_DNA-bd_sf"/>
</dbReference>
<evidence type="ECO:0000313" key="5">
    <source>
        <dbReference type="EMBL" id="TCW35183.1"/>
    </source>
</evidence>
<dbReference type="Proteomes" id="UP000295247">
    <property type="component" value="Unassembled WGS sequence"/>
</dbReference>
<evidence type="ECO:0000313" key="6">
    <source>
        <dbReference type="Proteomes" id="UP000295247"/>
    </source>
</evidence>
<dbReference type="SUPFAM" id="SSF46785">
    <property type="entry name" value="Winged helix' DNA-binding domain"/>
    <property type="match status" value="1"/>
</dbReference>
<evidence type="ECO:0000256" key="1">
    <source>
        <dbReference type="ARBA" id="ARBA00023015"/>
    </source>
</evidence>
<reference evidence="5 6" key="1">
    <citation type="submission" date="2019-03" db="EMBL/GenBank/DDBJ databases">
        <title>Genomic Encyclopedia of Type Strains, Phase IV (KMG-IV): sequencing the most valuable type-strain genomes for metagenomic binning, comparative biology and taxonomic classification.</title>
        <authorList>
            <person name="Goeker M."/>
        </authorList>
    </citation>
    <scope>NUCLEOTIDE SEQUENCE [LARGE SCALE GENOMIC DNA]</scope>
    <source>
        <strain evidence="5 6">DSM 203</strain>
    </source>
</reference>
<dbReference type="InterPro" id="IPR000835">
    <property type="entry name" value="HTH_MarR-typ"/>
</dbReference>
<proteinExistence type="predicted"/>
<evidence type="ECO:0000256" key="2">
    <source>
        <dbReference type="ARBA" id="ARBA00023125"/>
    </source>
</evidence>
<comment type="caution">
    <text evidence="5">The sequence shown here is derived from an EMBL/GenBank/DDBJ whole genome shotgun (WGS) entry which is preliminary data.</text>
</comment>
<dbReference type="PANTHER" id="PTHR35790:SF4">
    <property type="entry name" value="HTH-TYPE TRANSCRIPTIONAL REGULATOR PCHR"/>
    <property type="match status" value="1"/>
</dbReference>
<dbReference type="AlphaFoldDB" id="A0A4R4A8J5"/>
<protein>
    <submittedName>
        <fullName evidence="5">MarR family transcriptional regulator</fullName>
    </submittedName>
</protein>
<dbReference type="GO" id="GO:0003700">
    <property type="term" value="F:DNA-binding transcription factor activity"/>
    <property type="evidence" value="ECO:0007669"/>
    <property type="project" value="InterPro"/>
</dbReference>
<evidence type="ECO:0000256" key="3">
    <source>
        <dbReference type="ARBA" id="ARBA00023163"/>
    </source>
</evidence>